<keyword evidence="1" id="KW-0812">Transmembrane</keyword>
<gene>
    <name evidence="3" type="ORF">RM539_06055</name>
</gene>
<feature type="transmembrane region" description="Helical" evidence="1">
    <location>
        <begin position="46"/>
        <end position="66"/>
    </location>
</feature>
<evidence type="ECO:0000313" key="3">
    <source>
        <dbReference type="EMBL" id="MDT0676142.1"/>
    </source>
</evidence>
<dbReference type="RefSeq" id="WP_008612784.1">
    <property type="nucleotide sequence ID" value="NZ_JAVRHK010000003.1"/>
</dbReference>
<sequence length="166" mass="18612">MAEIPSIWREELWHSFLVHLPIVTLLLASIAALLKPFFSNDGHKLFLGQTTIVMLFIGVLSGWITIYTGELAYDIEVRKICDPEVLQEHQWWGYASLITYSVALALIIGFRFMPKRFLSLARPFSLLLLAAGLFGLCYTGHLGASLVYQQGAGTYQPSPDCSEFVK</sequence>
<protein>
    <submittedName>
        <fullName evidence="3">DUF2231 domain-containing protein</fullName>
    </submittedName>
</protein>
<reference evidence="3 4" key="1">
    <citation type="submission" date="2023-09" db="EMBL/GenBank/DDBJ databases">
        <authorList>
            <person name="Rey-Velasco X."/>
        </authorList>
    </citation>
    <scope>NUCLEOTIDE SEQUENCE [LARGE SCALE GENOMIC DNA]</scope>
    <source>
        <strain evidence="3 4">F117</strain>
    </source>
</reference>
<feature type="transmembrane region" description="Helical" evidence="1">
    <location>
        <begin position="124"/>
        <end position="148"/>
    </location>
</feature>
<keyword evidence="1" id="KW-0472">Membrane</keyword>
<keyword evidence="1" id="KW-1133">Transmembrane helix</keyword>
<feature type="domain" description="DUF2231" evidence="2">
    <location>
        <begin position="14"/>
        <end position="154"/>
    </location>
</feature>
<evidence type="ECO:0000256" key="1">
    <source>
        <dbReference type="SAM" id="Phobius"/>
    </source>
</evidence>
<organism evidence="3 4">
    <name type="scientific">Autumnicola musiva</name>
    <dbReference type="NCBI Taxonomy" id="3075589"/>
    <lineage>
        <taxon>Bacteria</taxon>
        <taxon>Pseudomonadati</taxon>
        <taxon>Bacteroidota</taxon>
        <taxon>Flavobacteriia</taxon>
        <taxon>Flavobacteriales</taxon>
        <taxon>Flavobacteriaceae</taxon>
        <taxon>Autumnicola</taxon>
    </lineage>
</organism>
<evidence type="ECO:0000313" key="4">
    <source>
        <dbReference type="Proteomes" id="UP001262582"/>
    </source>
</evidence>
<proteinExistence type="predicted"/>
<evidence type="ECO:0000259" key="2">
    <source>
        <dbReference type="Pfam" id="PF09990"/>
    </source>
</evidence>
<feature type="transmembrane region" description="Helical" evidence="1">
    <location>
        <begin position="91"/>
        <end position="112"/>
    </location>
</feature>
<dbReference type="Proteomes" id="UP001262582">
    <property type="component" value="Unassembled WGS sequence"/>
</dbReference>
<dbReference type="InterPro" id="IPR019251">
    <property type="entry name" value="DUF2231_TM"/>
</dbReference>
<feature type="transmembrane region" description="Helical" evidence="1">
    <location>
        <begin position="12"/>
        <end position="34"/>
    </location>
</feature>
<dbReference type="Pfam" id="PF09990">
    <property type="entry name" value="DUF2231"/>
    <property type="match status" value="1"/>
</dbReference>
<name>A0ABU3D3N0_9FLAO</name>
<dbReference type="EMBL" id="JAVRHK010000003">
    <property type="protein sequence ID" value="MDT0676142.1"/>
    <property type="molecule type" value="Genomic_DNA"/>
</dbReference>
<accession>A0ABU3D3N0</accession>
<keyword evidence="4" id="KW-1185">Reference proteome</keyword>
<comment type="caution">
    <text evidence="3">The sequence shown here is derived from an EMBL/GenBank/DDBJ whole genome shotgun (WGS) entry which is preliminary data.</text>
</comment>